<proteinExistence type="predicted"/>
<dbReference type="EMBL" id="FOQA01000014">
    <property type="protein sequence ID" value="SFI36565.1"/>
    <property type="molecule type" value="Genomic_DNA"/>
</dbReference>
<evidence type="ECO:0000313" key="3">
    <source>
        <dbReference type="Proteomes" id="UP000199287"/>
    </source>
</evidence>
<evidence type="ECO:0000313" key="2">
    <source>
        <dbReference type="EMBL" id="SFI36565.1"/>
    </source>
</evidence>
<dbReference type="SUPFAM" id="SSF55383">
    <property type="entry name" value="Copper amine oxidase, domain N"/>
    <property type="match status" value="1"/>
</dbReference>
<dbReference type="Gene3D" id="3.30.457.10">
    <property type="entry name" value="Copper amine oxidase-like, N-terminal domain"/>
    <property type="match status" value="1"/>
</dbReference>
<gene>
    <name evidence="2" type="ORF">SAMN05192551_1147</name>
</gene>
<dbReference type="Proteomes" id="UP000199287">
    <property type="component" value="Unassembled WGS sequence"/>
</dbReference>
<feature type="domain" description="Copper amine oxidase-like N-terminal" evidence="1">
    <location>
        <begin position="52"/>
        <end position="159"/>
    </location>
</feature>
<accession>A0A1I3HLE2</accession>
<organism evidence="2 3">
    <name type="scientific">Tindallia magadiensis</name>
    <dbReference type="NCBI Taxonomy" id="69895"/>
    <lineage>
        <taxon>Bacteria</taxon>
        <taxon>Bacillati</taxon>
        <taxon>Bacillota</taxon>
        <taxon>Clostridia</taxon>
        <taxon>Peptostreptococcales</taxon>
        <taxon>Tindalliaceae</taxon>
        <taxon>Tindallia</taxon>
    </lineage>
</organism>
<dbReference type="STRING" id="69895.SAMN05192551_1147"/>
<sequence>MSRKYIGVKKVVIPMMVICVLLLQGVVLEVSASEENATYQAQLGQIDGGVYVDGERLDFGGVDPFIRDGRTLVPIAVIARALGSEVEWNAESRIVGFQKGSDVILQQIGSRNVTVNGQQQQIEVPAEINDNRTYVPLRFVSEQLQARVEWDGETRTINIFTDGEEVDEIPVFDGEELSEEAGRALWEEHIHLFQGRVYKSPNSLEHSKREEVAAFIRENSEYTPIIRQGMIMQMTNGQYVVIGYAQRNNNGVIEQAEATFTAYDGYTIGERHTDLVGVRDNIMTDWQ</sequence>
<name>A0A1I3HLE2_9FIRM</name>
<evidence type="ECO:0000259" key="1">
    <source>
        <dbReference type="Pfam" id="PF07833"/>
    </source>
</evidence>
<dbReference type="InterPro" id="IPR012854">
    <property type="entry name" value="Cu_amine_oxidase-like_N"/>
</dbReference>
<protein>
    <submittedName>
        <fullName evidence="2">Copper amine oxidase N-terminal domain-containing protein</fullName>
    </submittedName>
</protein>
<reference evidence="3" key="1">
    <citation type="submission" date="2016-10" db="EMBL/GenBank/DDBJ databases">
        <authorList>
            <person name="Varghese N."/>
            <person name="Submissions S."/>
        </authorList>
    </citation>
    <scope>NUCLEOTIDE SEQUENCE [LARGE SCALE GENOMIC DNA]</scope>
    <source>
        <strain evidence="3">Z-7934</strain>
    </source>
</reference>
<dbReference type="InterPro" id="IPR036582">
    <property type="entry name" value="Mao_N_sf"/>
</dbReference>
<dbReference type="AlphaFoldDB" id="A0A1I3HLE2"/>
<dbReference type="Pfam" id="PF07833">
    <property type="entry name" value="Cu_amine_oxidN1"/>
    <property type="match status" value="1"/>
</dbReference>
<keyword evidence="3" id="KW-1185">Reference proteome</keyword>
<dbReference type="OrthoDB" id="1957828at2"/>
<dbReference type="RefSeq" id="WP_093373770.1">
    <property type="nucleotide sequence ID" value="NZ_FOQA01000014.1"/>
</dbReference>